<evidence type="ECO:0000256" key="3">
    <source>
        <dbReference type="PROSITE-ProRule" id="PRU01133"/>
    </source>
</evidence>
<keyword evidence="6" id="KW-1185">Reference proteome</keyword>
<dbReference type="InterPro" id="IPR011057">
    <property type="entry name" value="Mss4-like_sf"/>
</dbReference>
<dbReference type="Gene3D" id="2.170.150.10">
    <property type="entry name" value="Metal Binding Protein, Guanine Nucleotide Exchange Factor, Chain A"/>
    <property type="match status" value="1"/>
</dbReference>
<dbReference type="InterPro" id="IPR018105">
    <property type="entry name" value="Translational_control_tumour_p"/>
</dbReference>
<dbReference type="InterPro" id="IPR018103">
    <property type="entry name" value="Translation_control_tumour_CS"/>
</dbReference>
<proteinExistence type="inferred from homology"/>
<evidence type="ECO:0000259" key="4">
    <source>
        <dbReference type="PROSITE" id="PS51797"/>
    </source>
</evidence>
<dbReference type="OrthoDB" id="10248936at2759"/>
<accession>A0A565BUQ6</accession>
<dbReference type="FunFam" id="2.170.150.10:FF:000003">
    <property type="entry name" value="Translationally-controlled tumor protein homolog"/>
    <property type="match status" value="1"/>
</dbReference>
<organism evidence="5 6">
    <name type="scientific">Arabis nemorensis</name>
    <dbReference type="NCBI Taxonomy" id="586526"/>
    <lineage>
        <taxon>Eukaryota</taxon>
        <taxon>Viridiplantae</taxon>
        <taxon>Streptophyta</taxon>
        <taxon>Embryophyta</taxon>
        <taxon>Tracheophyta</taxon>
        <taxon>Spermatophyta</taxon>
        <taxon>Magnoliopsida</taxon>
        <taxon>eudicotyledons</taxon>
        <taxon>Gunneridae</taxon>
        <taxon>Pentapetalae</taxon>
        <taxon>rosids</taxon>
        <taxon>malvids</taxon>
        <taxon>Brassicales</taxon>
        <taxon>Brassicaceae</taxon>
        <taxon>Arabideae</taxon>
        <taxon>Arabis</taxon>
    </lineage>
</organism>
<dbReference type="Proteomes" id="UP000489600">
    <property type="component" value="Unassembled WGS sequence"/>
</dbReference>
<evidence type="ECO:0000313" key="6">
    <source>
        <dbReference type="Proteomes" id="UP000489600"/>
    </source>
</evidence>
<dbReference type="Pfam" id="PF00838">
    <property type="entry name" value="TCTP"/>
    <property type="match status" value="1"/>
</dbReference>
<dbReference type="GO" id="GO:0032502">
    <property type="term" value="P:developmental process"/>
    <property type="evidence" value="ECO:0007669"/>
    <property type="project" value="UniProtKB-ARBA"/>
</dbReference>
<dbReference type="GO" id="GO:0005737">
    <property type="term" value="C:cytoplasm"/>
    <property type="evidence" value="ECO:0007669"/>
    <property type="project" value="UniProtKB-SubCell"/>
</dbReference>
<evidence type="ECO:0000256" key="2">
    <source>
        <dbReference type="ARBA" id="ARBA00022490"/>
    </source>
</evidence>
<name>A0A565BUQ6_9BRAS</name>
<dbReference type="GO" id="GO:0005509">
    <property type="term" value="F:calcium ion binding"/>
    <property type="evidence" value="ECO:0007669"/>
    <property type="project" value="TreeGrafter"/>
</dbReference>
<dbReference type="InterPro" id="IPR011323">
    <property type="entry name" value="Mss4/transl-control_tumour"/>
</dbReference>
<reference evidence="5" key="1">
    <citation type="submission" date="2019-07" db="EMBL/GenBank/DDBJ databases">
        <authorList>
            <person name="Dittberner H."/>
        </authorList>
    </citation>
    <scope>NUCLEOTIDE SEQUENCE [LARGE SCALE GENOMIC DNA]</scope>
</reference>
<dbReference type="PANTHER" id="PTHR11991:SF0">
    <property type="entry name" value="TRANSLATIONALLY-CONTROLLED TUMOR PROTEIN"/>
    <property type="match status" value="1"/>
</dbReference>
<keyword evidence="2" id="KW-0963">Cytoplasm</keyword>
<evidence type="ECO:0000256" key="1">
    <source>
        <dbReference type="ARBA" id="ARBA00004496"/>
    </source>
</evidence>
<comment type="similarity">
    <text evidence="3">Belongs to the TCTP family.</text>
</comment>
<dbReference type="PROSITE" id="PS51797">
    <property type="entry name" value="TCTP_3"/>
    <property type="match status" value="1"/>
</dbReference>
<feature type="domain" description="TCTP" evidence="4">
    <location>
        <begin position="1"/>
        <end position="153"/>
    </location>
</feature>
<dbReference type="PANTHER" id="PTHR11991">
    <property type="entry name" value="TRANSLATIONALLY CONTROLLED TUMOR PROTEIN-RELATED"/>
    <property type="match status" value="1"/>
</dbReference>
<dbReference type="AlphaFoldDB" id="A0A565BUQ6"/>
<dbReference type="PROSITE" id="PS01002">
    <property type="entry name" value="TCTP_1"/>
    <property type="match status" value="1"/>
</dbReference>
<comment type="subcellular location">
    <subcellularLocation>
        <location evidence="1">Cytoplasm</location>
    </subcellularLocation>
</comment>
<dbReference type="PRINTS" id="PR01653">
    <property type="entry name" value="TCTPROTEIN"/>
</dbReference>
<dbReference type="SUPFAM" id="SSF51316">
    <property type="entry name" value="Mss4-like"/>
    <property type="match status" value="1"/>
</dbReference>
<dbReference type="EMBL" id="CABITT030000005">
    <property type="protein sequence ID" value="VVB05103.1"/>
    <property type="molecule type" value="Genomic_DNA"/>
</dbReference>
<protein>
    <recommendedName>
        <fullName evidence="4">TCTP domain-containing protein</fullName>
    </recommendedName>
</protein>
<gene>
    <name evidence="5" type="ORF">ANE_LOCUS15547</name>
</gene>
<dbReference type="InterPro" id="IPR034737">
    <property type="entry name" value="TCTP"/>
</dbReference>
<sequence length="153" mass="17232">MLVYQDLLTGDELLSDSGKWIVLGALDVNIGANPSAEVGGEDESVHDQAVKVIDIVDTYRLQEQPSFDKKTFIAYVKKYIELLIPNLDAEQEKAFKKGIEGATNFLVSKLVDLQFFAGEEMHDEGILVFCYYKEGATNPTFWYFAHGLKEIRC</sequence>
<comment type="caution">
    <text evidence="5">The sequence shown here is derived from an EMBL/GenBank/DDBJ whole genome shotgun (WGS) entry which is preliminary data.</text>
</comment>
<evidence type="ECO:0000313" key="5">
    <source>
        <dbReference type="EMBL" id="VVB05103.1"/>
    </source>
</evidence>